<dbReference type="Pfam" id="PF07035">
    <property type="entry name" value="RMC1_C"/>
    <property type="match status" value="1"/>
</dbReference>
<comment type="caution">
    <text evidence="2">The sequence shown here is derived from an EMBL/GenBank/DDBJ whole genome shotgun (WGS) entry which is preliminary data.</text>
</comment>
<dbReference type="PANTHER" id="PTHR12897">
    <property type="entry name" value="COLON CANCER-ASSOCIATED PROTEIN MIC1"/>
    <property type="match status" value="1"/>
</dbReference>
<dbReference type="GO" id="GO:0005765">
    <property type="term" value="C:lysosomal membrane"/>
    <property type="evidence" value="ECO:0007669"/>
    <property type="project" value="TreeGrafter"/>
</dbReference>
<reference evidence="2" key="1">
    <citation type="journal article" date="2019" name="Sci. Rep.">
        <title>Draft genome of Tanacetum cinerariifolium, the natural source of mosquito coil.</title>
        <authorList>
            <person name="Yamashiro T."/>
            <person name="Shiraishi A."/>
            <person name="Satake H."/>
            <person name="Nakayama K."/>
        </authorList>
    </citation>
    <scope>NUCLEOTIDE SEQUENCE</scope>
</reference>
<dbReference type="EMBL" id="BKCJ010303462">
    <property type="protein sequence ID" value="GEZ63520.1"/>
    <property type="molecule type" value="Genomic_DNA"/>
</dbReference>
<feature type="domain" description="Mic1" evidence="1">
    <location>
        <begin position="98"/>
        <end position="215"/>
    </location>
</feature>
<evidence type="ECO:0000313" key="2">
    <source>
        <dbReference type="EMBL" id="GEZ63520.1"/>
    </source>
</evidence>
<name>A0A699IK53_TANCI</name>
<dbReference type="GO" id="GO:0010506">
    <property type="term" value="P:regulation of autophagy"/>
    <property type="evidence" value="ECO:0007669"/>
    <property type="project" value="InterPro"/>
</dbReference>
<dbReference type="InterPro" id="IPR009755">
    <property type="entry name" value="RMC1_C"/>
</dbReference>
<proteinExistence type="predicted"/>
<dbReference type="GO" id="GO:0035658">
    <property type="term" value="C:Mon1-Ccz1 complex"/>
    <property type="evidence" value="ECO:0007669"/>
    <property type="project" value="InterPro"/>
</dbReference>
<feature type="non-terminal residue" evidence="2">
    <location>
        <position position="1"/>
    </location>
</feature>
<dbReference type="PANTHER" id="PTHR12897:SF4">
    <property type="entry name" value="REGULATOR OF MON1-CCZ1 COMPLEX"/>
    <property type="match status" value="1"/>
</dbReference>
<accession>A0A699IK53</accession>
<dbReference type="InterPro" id="IPR040371">
    <property type="entry name" value="RMC1"/>
</dbReference>
<dbReference type="AlphaFoldDB" id="A0A699IK53"/>
<organism evidence="2">
    <name type="scientific">Tanacetum cinerariifolium</name>
    <name type="common">Dalmatian daisy</name>
    <name type="synonym">Chrysanthemum cinerariifolium</name>
    <dbReference type="NCBI Taxonomy" id="118510"/>
    <lineage>
        <taxon>Eukaryota</taxon>
        <taxon>Viridiplantae</taxon>
        <taxon>Streptophyta</taxon>
        <taxon>Embryophyta</taxon>
        <taxon>Tracheophyta</taxon>
        <taxon>Spermatophyta</taxon>
        <taxon>Magnoliopsida</taxon>
        <taxon>eudicotyledons</taxon>
        <taxon>Gunneridae</taxon>
        <taxon>Pentapetalae</taxon>
        <taxon>asterids</taxon>
        <taxon>campanulids</taxon>
        <taxon>Asterales</taxon>
        <taxon>Asteraceae</taxon>
        <taxon>Asteroideae</taxon>
        <taxon>Anthemideae</taxon>
        <taxon>Anthemidinae</taxon>
        <taxon>Tanacetum</taxon>
    </lineage>
</organism>
<sequence>ALILAKSWQRKSWKTIHAKYHSSLNQSLKSHWCHNLDFLDVRHRHHYEWMSKMEIVNGEGTNGSPALPSSPSLPPQSKISIVSTQASRTVDHFVPLESQQPLNANVSEQVSQVTSVAIPPDELYSFVFASLDEEMTVDASYLFAIIIEFIRSANLEKIKLHPNIYVLAVRLLARNERYAELGLCIMNKVIKPSKVVALQLLESGRHNVKTRKLGMHTTTK</sequence>
<dbReference type="GO" id="GO:0031902">
    <property type="term" value="C:late endosome membrane"/>
    <property type="evidence" value="ECO:0007669"/>
    <property type="project" value="TreeGrafter"/>
</dbReference>
<evidence type="ECO:0000259" key="1">
    <source>
        <dbReference type="Pfam" id="PF07035"/>
    </source>
</evidence>
<protein>
    <submittedName>
        <fullName evidence="2">Regulator of MON1-CCZ1 complex isoform X1</fullName>
    </submittedName>
</protein>
<gene>
    <name evidence="2" type="ORF">Tci_535493</name>
</gene>